<evidence type="ECO:0000256" key="2">
    <source>
        <dbReference type="SAM" id="MobiDB-lite"/>
    </source>
</evidence>
<protein>
    <submittedName>
        <fullName evidence="3">Uncharacterized protein</fullName>
    </submittedName>
</protein>
<feature type="region of interest" description="Disordered" evidence="2">
    <location>
        <begin position="232"/>
        <end position="257"/>
    </location>
</feature>
<organism evidence="3 4">
    <name type="scientific">Tilletia indica</name>
    <dbReference type="NCBI Taxonomy" id="43049"/>
    <lineage>
        <taxon>Eukaryota</taxon>
        <taxon>Fungi</taxon>
        <taxon>Dikarya</taxon>
        <taxon>Basidiomycota</taxon>
        <taxon>Ustilaginomycotina</taxon>
        <taxon>Exobasidiomycetes</taxon>
        <taxon>Tilletiales</taxon>
        <taxon>Tilletiaceae</taxon>
        <taxon>Tilletia</taxon>
    </lineage>
</organism>
<reference evidence="3" key="1">
    <citation type="submission" date="2016-04" db="EMBL/GenBank/DDBJ databases">
        <authorList>
            <person name="Nguyen H.D."/>
            <person name="Samba Siva P."/>
            <person name="Cullis J."/>
            <person name="Levesque C.A."/>
            <person name="Hambleton S."/>
        </authorList>
    </citation>
    <scope>NUCLEOTIDE SEQUENCE</scope>
    <source>
        <strain evidence="3">DAOMC 236416</strain>
    </source>
</reference>
<evidence type="ECO:0000256" key="1">
    <source>
        <dbReference type="ARBA" id="ARBA00006888"/>
    </source>
</evidence>
<accession>A0A177TXZ4</accession>
<keyword evidence="4" id="KW-1185">Reference proteome</keyword>
<evidence type="ECO:0000313" key="4">
    <source>
        <dbReference type="Proteomes" id="UP000077521"/>
    </source>
</evidence>
<evidence type="ECO:0000313" key="3">
    <source>
        <dbReference type="EMBL" id="KAE8250028.1"/>
    </source>
</evidence>
<feature type="region of interest" description="Disordered" evidence="2">
    <location>
        <begin position="272"/>
        <end position="294"/>
    </location>
</feature>
<reference evidence="3" key="2">
    <citation type="journal article" date="2019" name="IMA Fungus">
        <title>Genome sequencing and comparison of five Tilletia species to identify candidate genes for the detection of regulated species infecting wheat.</title>
        <authorList>
            <person name="Nguyen H.D.T."/>
            <person name="Sultana T."/>
            <person name="Kesanakurti P."/>
            <person name="Hambleton S."/>
        </authorList>
    </citation>
    <scope>NUCLEOTIDE SEQUENCE</scope>
    <source>
        <strain evidence="3">DAOMC 236416</strain>
    </source>
</reference>
<dbReference type="Pfam" id="PF14976">
    <property type="entry name" value="YPEH2ZP"/>
    <property type="match status" value="1"/>
</dbReference>
<dbReference type="AlphaFoldDB" id="A0A177TXZ4"/>
<feature type="region of interest" description="Disordered" evidence="2">
    <location>
        <begin position="481"/>
        <end position="552"/>
    </location>
</feature>
<dbReference type="EMBL" id="LWDF02000355">
    <property type="protein sequence ID" value="KAE8250028.1"/>
    <property type="molecule type" value="Genomic_DNA"/>
</dbReference>
<feature type="compositionally biased region" description="Low complexity" evidence="2">
    <location>
        <begin position="31"/>
        <end position="43"/>
    </location>
</feature>
<gene>
    <name evidence="3" type="ORF">A4X13_0g4979</name>
</gene>
<sequence>MHSSQSGPRPSRASADFQTRPSVSDTHHHTSSTSGHGGRSNSSQGTPRSLVNNVAQEPSPSWHSPTSNSRIRRPNNISTPPRTSSNDSPRTLTLSDRALQTAPVHHPQHGHQLQPSPSELTPRIRGHHVIYSNRPHSGPSEDWSHPAPLWTAESAPTQIQDIDMERELEADADASGARANTSHAARQMAHQLTRRAQFLEMREAAAREREHADFQRTASLATEQSYVMQQLFHHQQQGQQQARQEARQQAQQQAQRDAQYQAQQQQAQAYQQQIQQQQQEQANPAPNPTTKTAEPKHRVFLLNCKYCKTFLSNRGQKAVLLLEPHITLYSTDSIPFNCGPLYLPPPVERTCDCITHSLGCYGCGAQVGYHIVAPCSRCTSSVANHRSSNGHRTVLHRSEISIRERRYVPGEPGVLAAPYVPTSTKSLHSGSTAPVPMGAAGVDMTSSPTGNAPSPPSSSMVAMLPTFTSTARTGSRTIRSASVAAWTSPPSNGAYPSNGNGGSSHPSRGPTDFYAGTHGQGSMAYGNTEVDKGGEASMNSQREITPPSIRINGTSAIGASRVSSNNMGTAPFTSVKAASGPMAESTARVIKRGDVLYWSDLLPEPASEIGKRQVPLDPDLILNQPLAGR</sequence>
<dbReference type="GO" id="GO:0005829">
    <property type="term" value="C:cytosol"/>
    <property type="evidence" value="ECO:0007669"/>
    <property type="project" value="TreeGrafter"/>
</dbReference>
<proteinExistence type="inferred from homology"/>
<dbReference type="PANTHER" id="PTHR31841">
    <property type="entry name" value="PROTEIN FAM72A-RELATED"/>
    <property type="match status" value="1"/>
</dbReference>
<feature type="compositionally biased region" description="Low complexity" evidence="2">
    <location>
        <begin position="235"/>
        <end position="257"/>
    </location>
</feature>
<name>A0A177TXZ4_9BASI</name>
<feature type="compositionally biased region" description="Polar residues" evidence="2">
    <location>
        <begin position="44"/>
        <end position="91"/>
    </location>
</feature>
<dbReference type="PANTHER" id="PTHR31841:SF1">
    <property type="entry name" value="PROTEIN FAM72A-RELATED"/>
    <property type="match status" value="1"/>
</dbReference>
<feature type="region of interest" description="Disordered" evidence="2">
    <location>
        <begin position="1"/>
        <end position="91"/>
    </location>
</feature>
<dbReference type="Proteomes" id="UP000077521">
    <property type="component" value="Unassembled WGS sequence"/>
</dbReference>
<dbReference type="InterPro" id="IPR026768">
    <property type="entry name" value="YPEH2ZP"/>
</dbReference>
<feature type="compositionally biased region" description="Low complexity" evidence="2">
    <location>
        <begin position="272"/>
        <end position="282"/>
    </location>
</feature>
<comment type="caution">
    <text evidence="3">The sequence shown here is derived from an EMBL/GenBank/DDBJ whole genome shotgun (WGS) entry which is preliminary data.</text>
</comment>
<comment type="similarity">
    <text evidence="1">Belongs to the FAM72 family.</text>
</comment>